<sequence>MSAPTHNTTASNKPSAAPPAPVLKFPTMYGQKKGKVSATRRSPLRSTMTDTLPTQTTPLFASFSNAEQPVVPTAAPVSTQLENANREAANAVTPTAVQRYGDTVRISRAADKFREVANWPLDKRLAFLQGPTIDVTCGTTNFTVPRGLMTWASTTACEKNENDELTALDVNPILVAGVQRLLHWLPTSLSKHRPYGLASVDDDAKALAIDNEVVCAGEALGMHAFVHKLRGFWLQRLKSMSVEDMGFERLKILEDRISDDFDCTIALRVIRTKALAYVYEGNEPARIQLLEWLRQLPKMQARFSTVVDEIEQQHGERRTMASCAQHKRVGQAFGCSGVDGIFCVRYGEGHEI</sequence>
<proteinExistence type="predicted"/>
<protein>
    <submittedName>
        <fullName evidence="2">Uncharacterized protein</fullName>
    </submittedName>
</protein>
<keyword evidence="3" id="KW-1185">Reference proteome</keyword>
<evidence type="ECO:0000256" key="1">
    <source>
        <dbReference type="SAM" id="MobiDB-lite"/>
    </source>
</evidence>
<dbReference type="EMBL" id="MU001494">
    <property type="protein sequence ID" value="KAF2449830.1"/>
    <property type="molecule type" value="Genomic_DNA"/>
</dbReference>
<name>A0A9P4PR93_9PLEO</name>
<gene>
    <name evidence="2" type="ORF">P171DRAFT_200519</name>
</gene>
<evidence type="ECO:0000313" key="3">
    <source>
        <dbReference type="Proteomes" id="UP000799764"/>
    </source>
</evidence>
<dbReference type="Proteomes" id="UP000799764">
    <property type="component" value="Unassembled WGS sequence"/>
</dbReference>
<reference evidence="2" key="1">
    <citation type="journal article" date="2020" name="Stud. Mycol.">
        <title>101 Dothideomycetes genomes: a test case for predicting lifestyles and emergence of pathogens.</title>
        <authorList>
            <person name="Haridas S."/>
            <person name="Albert R."/>
            <person name="Binder M."/>
            <person name="Bloem J."/>
            <person name="Labutti K."/>
            <person name="Salamov A."/>
            <person name="Andreopoulos B."/>
            <person name="Baker S."/>
            <person name="Barry K."/>
            <person name="Bills G."/>
            <person name="Bluhm B."/>
            <person name="Cannon C."/>
            <person name="Castanera R."/>
            <person name="Culley D."/>
            <person name="Daum C."/>
            <person name="Ezra D."/>
            <person name="Gonzalez J."/>
            <person name="Henrissat B."/>
            <person name="Kuo A."/>
            <person name="Liang C."/>
            <person name="Lipzen A."/>
            <person name="Lutzoni F."/>
            <person name="Magnuson J."/>
            <person name="Mondo S."/>
            <person name="Nolan M."/>
            <person name="Ohm R."/>
            <person name="Pangilinan J."/>
            <person name="Park H.-J."/>
            <person name="Ramirez L."/>
            <person name="Alfaro M."/>
            <person name="Sun H."/>
            <person name="Tritt A."/>
            <person name="Yoshinaga Y."/>
            <person name="Zwiers L.-H."/>
            <person name="Turgeon B."/>
            <person name="Goodwin S."/>
            <person name="Spatafora J."/>
            <person name="Crous P."/>
            <person name="Grigoriev I."/>
        </authorList>
    </citation>
    <scope>NUCLEOTIDE SEQUENCE</scope>
    <source>
        <strain evidence="2">CBS 690.94</strain>
    </source>
</reference>
<organism evidence="2 3">
    <name type="scientific">Karstenula rhodostoma CBS 690.94</name>
    <dbReference type="NCBI Taxonomy" id="1392251"/>
    <lineage>
        <taxon>Eukaryota</taxon>
        <taxon>Fungi</taxon>
        <taxon>Dikarya</taxon>
        <taxon>Ascomycota</taxon>
        <taxon>Pezizomycotina</taxon>
        <taxon>Dothideomycetes</taxon>
        <taxon>Pleosporomycetidae</taxon>
        <taxon>Pleosporales</taxon>
        <taxon>Massarineae</taxon>
        <taxon>Didymosphaeriaceae</taxon>
        <taxon>Karstenula</taxon>
    </lineage>
</organism>
<feature type="region of interest" description="Disordered" evidence="1">
    <location>
        <begin position="1"/>
        <end position="55"/>
    </location>
</feature>
<accession>A0A9P4PR93</accession>
<evidence type="ECO:0000313" key="2">
    <source>
        <dbReference type="EMBL" id="KAF2449830.1"/>
    </source>
</evidence>
<dbReference type="AlphaFoldDB" id="A0A9P4PR93"/>
<dbReference type="OrthoDB" id="10478495at2759"/>
<comment type="caution">
    <text evidence="2">The sequence shown here is derived from an EMBL/GenBank/DDBJ whole genome shotgun (WGS) entry which is preliminary data.</text>
</comment>